<reference evidence="2 3" key="1">
    <citation type="submission" date="2019-03" db="EMBL/GenBank/DDBJ databases">
        <title>Genomic Encyclopedia of Type Strains, Phase III (KMG-III): the genomes of soil and plant-associated and newly described type strains.</title>
        <authorList>
            <person name="Whitman W."/>
        </authorList>
    </citation>
    <scope>NUCLEOTIDE SEQUENCE [LARGE SCALE GENOMIC DNA]</scope>
    <source>
        <strain evidence="2 3">CGMCC 1.7002</strain>
    </source>
</reference>
<evidence type="ECO:0000313" key="2">
    <source>
        <dbReference type="EMBL" id="TDQ67312.1"/>
    </source>
</evidence>
<feature type="transmembrane region" description="Helical" evidence="1">
    <location>
        <begin position="93"/>
        <end position="110"/>
    </location>
</feature>
<feature type="transmembrane region" description="Helical" evidence="1">
    <location>
        <begin position="6"/>
        <end position="28"/>
    </location>
</feature>
<name>A0A4R6VTA0_9HYPH</name>
<proteinExistence type="predicted"/>
<comment type="caution">
    <text evidence="2">The sequence shown here is derived from an EMBL/GenBank/DDBJ whole genome shotgun (WGS) entry which is preliminary data.</text>
</comment>
<keyword evidence="1" id="KW-0472">Membrane</keyword>
<sequence>MAGKVFFISIAIFKFLAATFSIGIWLWALLGIRKGGNRRLASLIATHLAILVFVYSALRMDYLIAFQNILVAPIVLWRMLLDWMGYLPFLSQLAHFAAVTFLILFLVLCLMPRLTLWTLSISLTITLLVCVSVAEDISKILMCRTALERGASSIARRDFRWSLRHAPQEYQFEIHAFIRENGQRLGWSYRDLDWYSIPEEVHINLEGSGILDCRL</sequence>
<organism evidence="2 3">
    <name type="scientific">Maritalea mobilis</name>
    <dbReference type="NCBI Taxonomy" id="483324"/>
    <lineage>
        <taxon>Bacteria</taxon>
        <taxon>Pseudomonadati</taxon>
        <taxon>Pseudomonadota</taxon>
        <taxon>Alphaproteobacteria</taxon>
        <taxon>Hyphomicrobiales</taxon>
        <taxon>Devosiaceae</taxon>
        <taxon>Maritalea</taxon>
    </lineage>
</organism>
<keyword evidence="3" id="KW-1185">Reference proteome</keyword>
<dbReference type="OrthoDB" id="7433288at2"/>
<evidence type="ECO:0000256" key="1">
    <source>
        <dbReference type="SAM" id="Phobius"/>
    </source>
</evidence>
<keyword evidence="1" id="KW-1133">Transmembrane helix</keyword>
<dbReference type="EMBL" id="SNYR01000001">
    <property type="protein sequence ID" value="TDQ67312.1"/>
    <property type="molecule type" value="Genomic_DNA"/>
</dbReference>
<dbReference type="RefSeq" id="WP_133571934.1">
    <property type="nucleotide sequence ID" value="NZ_SNYR01000001.1"/>
</dbReference>
<dbReference type="AlphaFoldDB" id="A0A4R6VTA0"/>
<feature type="transmembrane region" description="Helical" evidence="1">
    <location>
        <begin position="116"/>
        <end position="134"/>
    </location>
</feature>
<feature type="transmembrane region" description="Helical" evidence="1">
    <location>
        <begin position="64"/>
        <end position="81"/>
    </location>
</feature>
<gene>
    <name evidence="2" type="ORF">ATL17_1322</name>
</gene>
<dbReference type="Proteomes" id="UP000295391">
    <property type="component" value="Unassembled WGS sequence"/>
</dbReference>
<keyword evidence="1" id="KW-0812">Transmembrane</keyword>
<accession>A0A4R6VTA0</accession>
<evidence type="ECO:0000313" key="3">
    <source>
        <dbReference type="Proteomes" id="UP000295391"/>
    </source>
</evidence>
<protein>
    <submittedName>
        <fullName evidence="2">Uncharacterized protein</fullName>
    </submittedName>
</protein>
<feature type="transmembrane region" description="Helical" evidence="1">
    <location>
        <begin position="40"/>
        <end position="58"/>
    </location>
</feature>